<sequence>MDNHTLNSKLTVLEHALADNVWVYYNVNLSQNIVSGVKYHDIYEQKKSLPDQPCIADYERYTDVVAHWGNDVLENEKDAYTRFFDLARLLELYHHGISEVSHQYHLYNAACGTVVADQHICMYDDAENGDILAISYILDRTAFSCESVAREKEKDMLAAEKNKAVAEIEMKNRFLVSLSHDIRTPLNGKFP</sequence>
<organism evidence="3 4">
    <name type="scientific">Enterocloster clostridioformis</name>
    <dbReference type="NCBI Taxonomy" id="1531"/>
    <lineage>
        <taxon>Bacteria</taxon>
        <taxon>Bacillati</taxon>
        <taxon>Bacillota</taxon>
        <taxon>Clostridia</taxon>
        <taxon>Lachnospirales</taxon>
        <taxon>Lachnospiraceae</taxon>
        <taxon>Enterocloster</taxon>
    </lineage>
</organism>
<name>A0A1I0JGK7_9FIRM</name>
<dbReference type="InterPro" id="IPR036097">
    <property type="entry name" value="HisK_dim/P_sf"/>
</dbReference>
<evidence type="ECO:0000313" key="4">
    <source>
        <dbReference type="Proteomes" id="UP000182121"/>
    </source>
</evidence>
<dbReference type="CDD" id="cd00082">
    <property type="entry name" value="HisKA"/>
    <property type="match status" value="1"/>
</dbReference>
<reference evidence="3 4" key="1">
    <citation type="submission" date="2016-10" db="EMBL/GenBank/DDBJ databases">
        <authorList>
            <person name="Varghese N."/>
            <person name="Submissions S."/>
        </authorList>
    </citation>
    <scope>NUCLEOTIDE SEQUENCE [LARGE SCALE GENOMIC DNA]</scope>
    <source>
        <strain evidence="3 4">NLAE-zl-C196</strain>
    </source>
</reference>
<dbReference type="EC" id="2.7.13.3" evidence="2"/>
<dbReference type="Gene3D" id="1.10.287.130">
    <property type="match status" value="1"/>
</dbReference>
<proteinExistence type="predicted"/>
<comment type="caution">
    <text evidence="3">The sequence shown here is derived from an EMBL/GenBank/DDBJ whole genome shotgun (WGS) entry which is preliminary data.</text>
</comment>
<evidence type="ECO:0000313" key="3">
    <source>
        <dbReference type="EMBL" id="SEU08416.1"/>
    </source>
</evidence>
<dbReference type="Proteomes" id="UP000182121">
    <property type="component" value="Unassembled WGS sequence"/>
</dbReference>
<comment type="catalytic activity">
    <reaction evidence="1">
        <text>ATP + protein L-histidine = ADP + protein N-phospho-L-histidine.</text>
        <dbReference type="EC" id="2.7.13.3"/>
    </reaction>
</comment>
<dbReference type="SUPFAM" id="SSF47384">
    <property type="entry name" value="Homodimeric domain of signal transducing histidine kinase"/>
    <property type="match status" value="1"/>
</dbReference>
<dbReference type="AlphaFoldDB" id="A0A1I0JGK7"/>
<gene>
    <name evidence="3" type="ORF">SAMN05216521_105539</name>
</gene>
<dbReference type="InterPro" id="IPR003661">
    <property type="entry name" value="HisK_dim/P_dom"/>
</dbReference>
<evidence type="ECO:0000256" key="2">
    <source>
        <dbReference type="ARBA" id="ARBA00012438"/>
    </source>
</evidence>
<dbReference type="GO" id="GO:0000155">
    <property type="term" value="F:phosphorelay sensor kinase activity"/>
    <property type="evidence" value="ECO:0007669"/>
    <property type="project" value="InterPro"/>
</dbReference>
<evidence type="ECO:0000256" key="1">
    <source>
        <dbReference type="ARBA" id="ARBA00000085"/>
    </source>
</evidence>
<dbReference type="EMBL" id="FOIO01000055">
    <property type="protein sequence ID" value="SEU08416.1"/>
    <property type="molecule type" value="Genomic_DNA"/>
</dbReference>
<accession>A0A1I0JGK7</accession>
<protein>
    <recommendedName>
        <fullName evidence="2">histidine kinase</fullName>
        <ecNumber evidence="2">2.7.13.3</ecNumber>
    </recommendedName>
</protein>